<proteinExistence type="predicted"/>
<sequence>MSEAGVLGPGSWLLASQSQGFSSRDLVDVALFPAGDRLPQCAVWAALPQGSFEEAETAASLALGLPPGPCSLRLSRCAPEATALKGKLLEHGTWSGCTSQGAWLHVSSEADDHQPICNSRGRELEDSDWSPVRCAPQLLSGRLSRSDFESALTAAQRGSPALAASAHLLPGAEARWCQDFFARTVPSSGSQESSLFSVYRAREPGRRFRYAGLGPSVQAYDLTAEEVSEQLLLDFHDFAQRKQACAQGSGDGCAYYLWGVALRRSRSDDGAAPDAFEGFNFGREVDEEL</sequence>
<comment type="caution">
    <text evidence="1">The sequence shown here is derived from an EMBL/GenBank/DDBJ whole genome shotgun (WGS) entry which is preliminary data.</text>
</comment>
<dbReference type="EMBL" id="CAJNNV010011651">
    <property type="protein sequence ID" value="CAE8599963.1"/>
    <property type="molecule type" value="Genomic_DNA"/>
</dbReference>
<reference evidence="1" key="1">
    <citation type="submission" date="2021-02" db="EMBL/GenBank/DDBJ databases">
        <authorList>
            <person name="Dougan E. K."/>
            <person name="Rhodes N."/>
            <person name="Thang M."/>
            <person name="Chan C."/>
        </authorList>
    </citation>
    <scope>NUCLEOTIDE SEQUENCE</scope>
</reference>
<organism evidence="1 2">
    <name type="scientific">Polarella glacialis</name>
    <name type="common">Dinoflagellate</name>
    <dbReference type="NCBI Taxonomy" id="89957"/>
    <lineage>
        <taxon>Eukaryota</taxon>
        <taxon>Sar</taxon>
        <taxon>Alveolata</taxon>
        <taxon>Dinophyceae</taxon>
        <taxon>Suessiales</taxon>
        <taxon>Suessiaceae</taxon>
        <taxon>Polarella</taxon>
    </lineage>
</organism>
<protein>
    <submittedName>
        <fullName evidence="1">Uncharacterized protein</fullName>
    </submittedName>
</protein>
<gene>
    <name evidence="1" type="ORF">PGLA1383_LOCUS18303</name>
</gene>
<dbReference type="AlphaFoldDB" id="A0A813EGZ5"/>
<feature type="non-terminal residue" evidence="1">
    <location>
        <position position="289"/>
    </location>
</feature>
<dbReference type="Proteomes" id="UP000654075">
    <property type="component" value="Unassembled WGS sequence"/>
</dbReference>
<evidence type="ECO:0000313" key="2">
    <source>
        <dbReference type="Proteomes" id="UP000654075"/>
    </source>
</evidence>
<dbReference type="OrthoDB" id="425269at2759"/>
<keyword evidence="2" id="KW-1185">Reference proteome</keyword>
<name>A0A813EGZ5_POLGL</name>
<accession>A0A813EGZ5</accession>
<evidence type="ECO:0000313" key="1">
    <source>
        <dbReference type="EMBL" id="CAE8599963.1"/>
    </source>
</evidence>